<evidence type="ECO:0000256" key="2">
    <source>
        <dbReference type="SAM" id="SignalP"/>
    </source>
</evidence>
<dbReference type="InterPro" id="IPR050253">
    <property type="entry name" value="Seed_Storage-Functional"/>
</dbReference>
<organism evidence="4 5">
    <name type="scientific">Dioscorea cayennensis subsp. rotundata</name>
    <name type="common">White Guinea yam</name>
    <name type="synonym">Dioscorea rotundata</name>
    <dbReference type="NCBI Taxonomy" id="55577"/>
    <lineage>
        <taxon>Eukaryota</taxon>
        <taxon>Viridiplantae</taxon>
        <taxon>Streptophyta</taxon>
        <taxon>Embryophyta</taxon>
        <taxon>Tracheophyta</taxon>
        <taxon>Spermatophyta</taxon>
        <taxon>Magnoliopsida</taxon>
        <taxon>Liliopsida</taxon>
        <taxon>Dioscoreales</taxon>
        <taxon>Dioscoreaceae</taxon>
        <taxon>Dioscorea</taxon>
    </lineage>
</organism>
<dbReference type="SMART" id="SM00835">
    <property type="entry name" value="Cupin_1"/>
    <property type="match status" value="1"/>
</dbReference>
<sequence>MEGKPKIRSIVFVLVLSFLLFEAVMCSDHEFPSIRPLVDKESRKVLSSSDSGLISALDVLDRYKGVYHLQFITMEPGSLFLPVLLHADMVFYVHTGKGTVTWVGDDGTDSLDVKKGDIYKLDQGTVFYVHSHPDATREKLRIHAIFDTQENFVDAYSNLSDLVRGFDDKVLQIGFQVSEEAIQTIKGVEKPPPIVPFKVENESDGRFKNWDERLMKAIIGSQRPLDMIYNKKKKKTRAFNLLTTKHNVENCNGWSVAVTSSDFKALRGCDIGVFMVNLTKGSMMGPHWNQRGTEIAIAIHGQGMVQVVCPSEVGGDEGISKCQNERFKVKEGDVFIVPRFHPMAHISFNNDSFVFVGFSSNVEKNYPQFLAGKWSVFRTIRKDILAMSFNVGNETVEELWASQNDAVMLECASCAEEAERKMEEEIERKREEEEEAKRKEEEAKRRKEEEEEAKRREEEAKKREEEEAKRRKEEEEEAKRREEEEEEAKRKKEEEEEAKRREEEEEEEAAKRREGKEEEEAKRREEEEAKRREEEEEEEAAKRREEEEEEAKRREEEEQEAKRGKEEEQEAKRKEEAAAATKRREQEEQEAKRREEGQQQEVKREEEEDAAKKRREEDIEIEYKEKGEGKKRVLSRKMISRV</sequence>
<evidence type="ECO:0000256" key="1">
    <source>
        <dbReference type="SAM" id="MobiDB-lite"/>
    </source>
</evidence>
<dbReference type="InterPro" id="IPR014710">
    <property type="entry name" value="RmlC-like_jellyroll"/>
</dbReference>
<protein>
    <submittedName>
        <fullName evidence="5">Vicilin-like seed storage protein At2g18540</fullName>
    </submittedName>
</protein>
<dbReference type="AlphaFoldDB" id="A0AB40AFQ6"/>
<keyword evidence="2" id="KW-0732">Signal</keyword>
<feature type="region of interest" description="Disordered" evidence="1">
    <location>
        <begin position="425"/>
        <end position="642"/>
    </location>
</feature>
<dbReference type="CDD" id="cd02245">
    <property type="entry name" value="cupin_7S_vicilin-like_C"/>
    <property type="match status" value="1"/>
</dbReference>
<dbReference type="RefSeq" id="XP_039113710.1">
    <property type="nucleotide sequence ID" value="XM_039257776.1"/>
</dbReference>
<feature type="compositionally biased region" description="Basic and acidic residues" evidence="1">
    <location>
        <begin position="425"/>
        <end position="502"/>
    </location>
</feature>
<evidence type="ECO:0000313" key="5">
    <source>
        <dbReference type="RefSeq" id="XP_039113710.1"/>
    </source>
</evidence>
<name>A0AB40AFQ6_DIOCR</name>
<dbReference type="SUPFAM" id="SSF51182">
    <property type="entry name" value="RmlC-like cupins"/>
    <property type="match status" value="1"/>
</dbReference>
<dbReference type="Pfam" id="PF00190">
    <property type="entry name" value="Cupin_1"/>
    <property type="match status" value="2"/>
</dbReference>
<feature type="signal peptide" evidence="2">
    <location>
        <begin position="1"/>
        <end position="26"/>
    </location>
</feature>
<proteinExistence type="predicted"/>
<feature type="compositionally biased region" description="Basic and acidic residues" evidence="1">
    <location>
        <begin position="540"/>
        <end position="631"/>
    </location>
</feature>
<dbReference type="InterPro" id="IPR006045">
    <property type="entry name" value="Cupin_1"/>
</dbReference>
<feature type="compositionally biased region" description="Basic residues" evidence="1">
    <location>
        <begin position="632"/>
        <end position="642"/>
    </location>
</feature>
<feature type="compositionally biased region" description="Basic and acidic residues" evidence="1">
    <location>
        <begin position="509"/>
        <end position="533"/>
    </location>
</feature>
<keyword evidence="4" id="KW-1185">Reference proteome</keyword>
<gene>
    <name evidence="5" type="primary">LOC120249267</name>
</gene>
<dbReference type="PANTHER" id="PTHR31189:SF7">
    <property type="entry name" value="OS03G0197300 PROTEIN"/>
    <property type="match status" value="1"/>
</dbReference>
<accession>A0AB40AFQ6</accession>
<feature type="chain" id="PRO_5044246933" evidence="2">
    <location>
        <begin position="27"/>
        <end position="642"/>
    </location>
</feature>
<dbReference type="GeneID" id="120249267"/>
<evidence type="ECO:0000313" key="4">
    <source>
        <dbReference type="Proteomes" id="UP001515500"/>
    </source>
</evidence>
<dbReference type="PANTHER" id="PTHR31189">
    <property type="entry name" value="OS03G0336100 PROTEIN-RELATED"/>
    <property type="match status" value="1"/>
</dbReference>
<reference evidence="5" key="1">
    <citation type="submission" date="2025-08" db="UniProtKB">
        <authorList>
            <consortium name="RefSeq"/>
        </authorList>
    </citation>
    <scope>IDENTIFICATION</scope>
</reference>
<evidence type="ECO:0000259" key="3">
    <source>
        <dbReference type="SMART" id="SM00835"/>
    </source>
</evidence>
<dbReference type="Gene3D" id="2.60.120.10">
    <property type="entry name" value="Jelly Rolls"/>
    <property type="match status" value="2"/>
</dbReference>
<dbReference type="Proteomes" id="UP001515500">
    <property type="component" value="Chromosome 19"/>
</dbReference>
<dbReference type="InterPro" id="IPR011051">
    <property type="entry name" value="RmlC_Cupin_sf"/>
</dbReference>
<feature type="domain" description="Cupin type-1" evidence="3">
    <location>
        <begin position="239"/>
        <end position="397"/>
    </location>
</feature>
<dbReference type="CDD" id="cd02244">
    <property type="entry name" value="cupin_7S_vicilin-like_N"/>
    <property type="match status" value="1"/>
</dbReference>